<accession>A0A7Z3GYS5</accession>
<evidence type="ECO:0000313" key="2">
    <source>
        <dbReference type="Proteomes" id="UP000501669"/>
    </source>
</evidence>
<protein>
    <submittedName>
        <fullName evidence="1">Uncharacterized protein</fullName>
    </submittedName>
</protein>
<dbReference type="EMBL" id="CP027561">
    <property type="protein sequence ID" value="QJP94392.1"/>
    <property type="molecule type" value="Genomic_DNA"/>
</dbReference>
<evidence type="ECO:0000313" key="1">
    <source>
        <dbReference type="EMBL" id="QJP94392.1"/>
    </source>
</evidence>
<proteinExistence type="predicted"/>
<dbReference type="AlphaFoldDB" id="A0A7Z3GYS5"/>
<name>A0A7Z3GYS5_PSEFL</name>
<dbReference type="Proteomes" id="UP000501669">
    <property type="component" value="Chromosome"/>
</dbReference>
<sequence>MPSGKRGRLYGDWGRGVQFEIGGACQAAFASRLAPTVDRCRTQNQCGSEPARERVGSATEDLQSSFFMRPARAANGLCVALAIFGVLSEPSPKYCWSV</sequence>
<reference evidence="1 2" key="1">
    <citation type="submission" date="2018-03" db="EMBL/GenBank/DDBJ databases">
        <title>Complete genome sequence of Pseudomonas fluorescens sp. G7.</title>
        <authorList>
            <person name="Gao C.-H."/>
            <person name="Li Z."/>
            <person name="Cai P."/>
        </authorList>
    </citation>
    <scope>NUCLEOTIDE SEQUENCE [LARGE SCALE GENOMIC DNA]</scope>
    <source>
        <strain evidence="1 2">G7</strain>
    </source>
</reference>
<organism evidence="1 2">
    <name type="scientific">Pseudomonas fluorescens</name>
    <dbReference type="NCBI Taxonomy" id="294"/>
    <lineage>
        <taxon>Bacteria</taxon>
        <taxon>Pseudomonadati</taxon>
        <taxon>Pseudomonadota</taxon>
        <taxon>Gammaproteobacteria</taxon>
        <taxon>Pseudomonadales</taxon>
        <taxon>Pseudomonadaceae</taxon>
        <taxon>Pseudomonas</taxon>
    </lineage>
</organism>
<gene>
    <name evidence="1" type="ORF">C6Y56_07185</name>
</gene>